<dbReference type="PANTHER" id="PTHR33789">
    <property type="entry name" value="LACHRYMATORY-FACTOR SYNTHASE"/>
    <property type="match status" value="1"/>
</dbReference>
<keyword evidence="3" id="KW-1185">Reference proteome</keyword>
<dbReference type="InterPro" id="IPR053249">
    <property type="entry name" value="LFS"/>
</dbReference>
<comment type="caution">
    <text evidence="2">The sequence shown here is derived from an EMBL/GenBank/DDBJ whole genome shotgun (WGS) entry which is preliminary data.</text>
</comment>
<dbReference type="EMBL" id="CAMAPF010001051">
    <property type="protein sequence ID" value="CAH9143441.1"/>
    <property type="molecule type" value="Genomic_DNA"/>
</dbReference>
<dbReference type="Pfam" id="PF10604">
    <property type="entry name" value="Polyketide_cyc2"/>
    <property type="match status" value="1"/>
</dbReference>
<protein>
    <recommendedName>
        <fullName evidence="4">Lachrymatory-factor synthase</fullName>
    </recommendedName>
</protein>
<evidence type="ECO:0000313" key="1">
    <source>
        <dbReference type="EMBL" id="CAH9053276.1"/>
    </source>
</evidence>
<dbReference type="CDD" id="cd07821">
    <property type="entry name" value="PYR_PYL_RCAR_like"/>
    <property type="match status" value="1"/>
</dbReference>
<dbReference type="Proteomes" id="UP001152523">
    <property type="component" value="Unassembled WGS sequence"/>
</dbReference>
<name>A0AAV0G686_9ASTE</name>
<dbReference type="GO" id="GO:0004864">
    <property type="term" value="F:protein phosphatase inhibitor activity"/>
    <property type="evidence" value="ECO:0007669"/>
    <property type="project" value="UniProtKB-ARBA"/>
</dbReference>
<proteinExistence type="predicted"/>
<accession>A0AAV0G686</accession>
<dbReference type="SUPFAM" id="SSF55961">
    <property type="entry name" value="Bet v1-like"/>
    <property type="match status" value="1"/>
</dbReference>
<reference evidence="2" key="1">
    <citation type="submission" date="2022-07" db="EMBL/GenBank/DDBJ databases">
        <authorList>
            <person name="Macas J."/>
            <person name="Novak P."/>
            <person name="Neumann P."/>
        </authorList>
    </citation>
    <scope>NUCLEOTIDE SEQUENCE</scope>
</reference>
<evidence type="ECO:0008006" key="4">
    <source>
        <dbReference type="Google" id="ProtNLM"/>
    </source>
</evidence>
<sequence length="160" mass="17621">MDRPKWEGKVTARLVKVSADQIWPLFQDFFGLNKWFPGLSICNGIHGTNGTPGCVRHCTGFSIPSANGGISVPGWSHERLTAIDPVNKSFSYEMVDSNIGFKSYVSTVKILPDGGGEGCVVEWRFSVDPVAGMTLEDLVKKYNVGLQLMTKKMEESFEIS</sequence>
<dbReference type="AlphaFoldDB" id="A0AAV0G686"/>
<dbReference type="EMBL" id="CAMAPF010000005">
    <property type="protein sequence ID" value="CAH9053276.1"/>
    <property type="molecule type" value="Genomic_DNA"/>
</dbReference>
<dbReference type="InterPro" id="IPR019587">
    <property type="entry name" value="Polyketide_cyclase/dehydratase"/>
</dbReference>
<dbReference type="FunFam" id="3.30.530.20:FF:000064">
    <property type="entry name" value="Lachrymatory-factor synthase"/>
    <property type="match status" value="1"/>
</dbReference>
<organism evidence="2 3">
    <name type="scientific">Cuscuta epithymum</name>
    <dbReference type="NCBI Taxonomy" id="186058"/>
    <lineage>
        <taxon>Eukaryota</taxon>
        <taxon>Viridiplantae</taxon>
        <taxon>Streptophyta</taxon>
        <taxon>Embryophyta</taxon>
        <taxon>Tracheophyta</taxon>
        <taxon>Spermatophyta</taxon>
        <taxon>Magnoliopsida</taxon>
        <taxon>eudicotyledons</taxon>
        <taxon>Gunneridae</taxon>
        <taxon>Pentapetalae</taxon>
        <taxon>asterids</taxon>
        <taxon>lamiids</taxon>
        <taxon>Solanales</taxon>
        <taxon>Convolvulaceae</taxon>
        <taxon>Cuscuteae</taxon>
        <taxon>Cuscuta</taxon>
        <taxon>Cuscuta subgen. Cuscuta</taxon>
    </lineage>
</organism>
<evidence type="ECO:0000313" key="2">
    <source>
        <dbReference type="EMBL" id="CAH9143441.1"/>
    </source>
</evidence>
<dbReference type="InterPro" id="IPR023393">
    <property type="entry name" value="START-like_dom_sf"/>
</dbReference>
<evidence type="ECO:0000313" key="3">
    <source>
        <dbReference type="Proteomes" id="UP001152523"/>
    </source>
</evidence>
<gene>
    <name evidence="2" type="ORF">CEPIT_LOCUS40669</name>
    <name evidence="1" type="ORF">CEPIT_LOCUS493</name>
</gene>
<dbReference type="PANTHER" id="PTHR33789:SF15">
    <property type="entry name" value="LACHRYMATORY-FACTOR SYNTHASE"/>
    <property type="match status" value="1"/>
</dbReference>
<dbReference type="Gene3D" id="3.30.530.20">
    <property type="match status" value="1"/>
</dbReference>